<keyword evidence="3" id="KW-1003">Cell membrane</keyword>
<dbReference type="PROSITE" id="PS50928">
    <property type="entry name" value="ABC_TM1"/>
    <property type="match status" value="1"/>
</dbReference>
<evidence type="ECO:0000256" key="5">
    <source>
        <dbReference type="ARBA" id="ARBA00022989"/>
    </source>
</evidence>
<dbReference type="GO" id="GO:0042918">
    <property type="term" value="P:alkanesulfonate transmembrane transport"/>
    <property type="evidence" value="ECO:0007669"/>
    <property type="project" value="UniProtKB-ARBA"/>
</dbReference>
<dbReference type="PANTHER" id="PTHR30151">
    <property type="entry name" value="ALKANE SULFONATE ABC TRANSPORTER-RELATED, MEMBRANE SUBUNIT"/>
    <property type="match status" value="1"/>
</dbReference>
<dbReference type="Proteomes" id="UP000294919">
    <property type="component" value="Unassembled WGS sequence"/>
</dbReference>
<dbReference type="Pfam" id="PF00528">
    <property type="entry name" value="BPD_transp_1"/>
    <property type="match status" value="1"/>
</dbReference>
<keyword evidence="5 7" id="KW-1133">Transmembrane helix</keyword>
<name>A0A4V2SC04_9FIRM</name>
<comment type="subcellular location">
    <subcellularLocation>
        <location evidence="1 7">Cell membrane</location>
        <topology evidence="1 7">Multi-pass membrane protein</topology>
    </subcellularLocation>
</comment>
<evidence type="ECO:0000256" key="4">
    <source>
        <dbReference type="ARBA" id="ARBA00022692"/>
    </source>
</evidence>
<dbReference type="CDD" id="cd06261">
    <property type="entry name" value="TM_PBP2"/>
    <property type="match status" value="1"/>
</dbReference>
<dbReference type="EMBL" id="SLWV01000006">
    <property type="protein sequence ID" value="TCO77490.1"/>
    <property type="molecule type" value="Genomic_DNA"/>
</dbReference>
<evidence type="ECO:0000256" key="3">
    <source>
        <dbReference type="ARBA" id="ARBA00022475"/>
    </source>
</evidence>
<dbReference type="Gene3D" id="1.10.3720.10">
    <property type="entry name" value="MetI-like"/>
    <property type="match status" value="1"/>
</dbReference>
<feature type="transmembrane region" description="Helical" evidence="7">
    <location>
        <begin position="58"/>
        <end position="77"/>
    </location>
</feature>
<dbReference type="FunFam" id="1.10.3720.10:FF:000003">
    <property type="entry name" value="Aliphatic sulfonate ABC transporter permease"/>
    <property type="match status" value="1"/>
</dbReference>
<organism evidence="9 10">
    <name type="scientific">Marinisporobacter balticus</name>
    <dbReference type="NCBI Taxonomy" id="2018667"/>
    <lineage>
        <taxon>Bacteria</taxon>
        <taxon>Bacillati</taxon>
        <taxon>Bacillota</taxon>
        <taxon>Clostridia</taxon>
        <taxon>Peptostreptococcales</taxon>
        <taxon>Thermotaleaceae</taxon>
        <taxon>Marinisporobacter</taxon>
    </lineage>
</organism>
<keyword evidence="6 7" id="KW-0472">Membrane</keyword>
<evidence type="ECO:0000256" key="2">
    <source>
        <dbReference type="ARBA" id="ARBA00022448"/>
    </source>
</evidence>
<dbReference type="SUPFAM" id="SSF161098">
    <property type="entry name" value="MetI-like"/>
    <property type="match status" value="1"/>
</dbReference>
<dbReference type="RefSeq" id="WP_207669637.1">
    <property type="nucleotide sequence ID" value="NZ_SLWV01000006.1"/>
</dbReference>
<evidence type="ECO:0000313" key="10">
    <source>
        <dbReference type="Proteomes" id="UP000294919"/>
    </source>
</evidence>
<reference evidence="9 10" key="1">
    <citation type="submission" date="2019-03" db="EMBL/GenBank/DDBJ databases">
        <title>Genomic Encyclopedia of Type Strains, Phase IV (KMG-IV): sequencing the most valuable type-strain genomes for metagenomic binning, comparative biology and taxonomic classification.</title>
        <authorList>
            <person name="Goeker M."/>
        </authorList>
    </citation>
    <scope>NUCLEOTIDE SEQUENCE [LARGE SCALE GENOMIC DNA]</scope>
    <source>
        <strain evidence="9 10">DSM 102940</strain>
    </source>
</reference>
<dbReference type="InterPro" id="IPR000515">
    <property type="entry name" value="MetI-like"/>
</dbReference>
<keyword evidence="4 7" id="KW-0812">Transmembrane</keyword>
<feature type="transmembrane region" description="Helical" evidence="7">
    <location>
        <begin position="215"/>
        <end position="235"/>
    </location>
</feature>
<gene>
    <name evidence="9" type="ORF">EV214_106137</name>
</gene>
<proteinExistence type="inferred from homology"/>
<comment type="caution">
    <text evidence="9">The sequence shown here is derived from an EMBL/GenBank/DDBJ whole genome shotgun (WGS) entry which is preliminary data.</text>
</comment>
<evidence type="ECO:0000256" key="6">
    <source>
        <dbReference type="ARBA" id="ARBA00023136"/>
    </source>
</evidence>
<feature type="transmembrane region" description="Helical" evidence="7">
    <location>
        <begin position="183"/>
        <end position="203"/>
    </location>
</feature>
<feature type="transmembrane region" description="Helical" evidence="7">
    <location>
        <begin position="98"/>
        <end position="114"/>
    </location>
</feature>
<sequence length="257" mass="29132">MKKVKGFIVPAIIFCIWWRGSELGLWNAYIIPHPMKVVNAFVILFKKGILFKHVTVSLYRALLGFTISFIFAFLLAISLSFSKNLLELLERILDFMRHIPPMALIPVLILWFGIGEMSKLAVIILATFFPIFLNTLSGIMCCDQKLIEVGKVFGFSKFHIYIKIIFPQAIPSIMVGARLGFGYSWRALIGAEIIAASSGLGYMILDAEQLSRPDIIIVGIFTIGILGSTMDYILFKCTNWFLHWEKQEQRGGENWLS</sequence>
<protein>
    <submittedName>
        <fullName evidence="9">Sulfonate transport system permease protein</fullName>
    </submittedName>
</protein>
<feature type="transmembrane region" description="Helical" evidence="7">
    <location>
        <begin position="160"/>
        <end position="177"/>
    </location>
</feature>
<evidence type="ECO:0000256" key="7">
    <source>
        <dbReference type="RuleBase" id="RU363032"/>
    </source>
</evidence>
<comment type="similarity">
    <text evidence="7">Belongs to the binding-protein-dependent transport system permease family.</text>
</comment>
<accession>A0A4V2SC04</accession>
<dbReference type="PANTHER" id="PTHR30151:SF38">
    <property type="entry name" value="ALIPHATIC SULFONATES TRANSPORT PERMEASE PROTEIN SSUC-RELATED"/>
    <property type="match status" value="1"/>
</dbReference>
<dbReference type="InterPro" id="IPR035906">
    <property type="entry name" value="MetI-like_sf"/>
</dbReference>
<keyword evidence="2 7" id="KW-0813">Transport</keyword>
<evidence type="ECO:0000256" key="1">
    <source>
        <dbReference type="ARBA" id="ARBA00004651"/>
    </source>
</evidence>
<feature type="transmembrane region" description="Helical" evidence="7">
    <location>
        <begin position="120"/>
        <end position="139"/>
    </location>
</feature>
<evidence type="ECO:0000259" key="8">
    <source>
        <dbReference type="PROSITE" id="PS50928"/>
    </source>
</evidence>
<feature type="domain" description="ABC transmembrane type-1" evidence="8">
    <location>
        <begin position="54"/>
        <end position="234"/>
    </location>
</feature>
<dbReference type="GO" id="GO:0005886">
    <property type="term" value="C:plasma membrane"/>
    <property type="evidence" value="ECO:0007669"/>
    <property type="project" value="UniProtKB-SubCell"/>
</dbReference>
<dbReference type="AlphaFoldDB" id="A0A4V2SC04"/>
<evidence type="ECO:0000313" key="9">
    <source>
        <dbReference type="EMBL" id="TCO77490.1"/>
    </source>
</evidence>
<keyword evidence="10" id="KW-1185">Reference proteome</keyword>